<protein>
    <submittedName>
        <fullName evidence="1">Uncharacterized protein</fullName>
    </submittedName>
</protein>
<reference evidence="1" key="1">
    <citation type="submission" date="2021-02" db="EMBL/GenBank/DDBJ databases">
        <authorList>
            <consortium name="DOE Joint Genome Institute"/>
            <person name="Ahrendt S."/>
            <person name="Looney B.P."/>
            <person name="Miyauchi S."/>
            <person name="Morin E."/>
            <person name="Drula E."/>
            <person name="Courty P.E."/>
            <person name="Chicoki N."/>
            <person name="Fauchery L."/>
            <person name="Kohler A."/>
            <person name="Kuo A."/>
            <person name="Labutti K."/>
            <person name="Pangilinan J."/>
            <person name="Lipzen A."/>
            <person name="Riley R."/>
            <person name="Andreopoulos W."/>
            <person name="He G."/>
            <person name="Johnson J."/>
            <person name="Barry K.W."/>
            <person name="Grigoriev I.V."/>
            <person name="Nagy L."/>
            <person name="Hibbett D."/>
            <person name="Henrissat B."/>
            <person name="Matheny P.B."/>
            <person name="Labbe J."/>
            <person name="Martin F."/>
        </authorList>
    </citation>
    <scope>NUCLEOTIDE SEQUENCE</scope>
    <source>
        <strain evidence="1">FP105234-sp</strain>
    </source>
</reference>
<keyword evidence="2" id="KW-1185">Reference proteome</keyword>
<comment type="caution">
    <text evidence="1">The sequence shown here is derived from an EMBL/GenBank/DDBJ whole genome shotgun (WGS) entry which is preliminary data.</text>
</comment>
<dbReference type="Proteomes" id="UP000814033">
    <property type="component" value="Unassembled WGS sequence"/>
</dbReference>
<proteinExistence type="predicted"/>
<evidence type="ECO:0000313" key="1">
    <source>
        <dbReference type="EMBL" id="KAI0048449.1"/>
    </source>
</evidence>
<sequence>MKCDFPKNENVCKRCKAGKHHCVVEGRKPRSAPNKREYLLAQIRQKDAIIESLLKQLHNPYLATPLSIEAYRMATPSTDHHRQNVIAWLDRLQSSVRTPGGRSGTSDLRTAYRLGAARNAIAEDDESDGAEEHDGAEVDGELDAREQHESDGPPGSAHTLVDPELEAGAYPGLPDDAVPIGMLANLAISNSKDAVNMGKKSAEPKREGDEEEEVGVANKQYFLPGPSHDLDQRKTLIAKTSPPDILVHGLVTPEDVDKLFEIFYARVNPFISLLDPKIHTPASTFSRCPFLFTVVCAISSRYSEKPEVYPIAMHFAKSAAANALIDGWKTVELCQAYILMSIYAVPARRWEEDRSWLYTGLAIRIATDLNLHQYSPKKASNEMEEREMLNRTRVWLICFNLDKSTATQFGKPSTVREDYIVRNSMTWYKKSKYNHPYDIHLICYQSLMRILNKFHHTIFSNADSPHGLNQVRSPSIDFHALTMEHEALLVAYHEEWKERFANDSDPNDEACSFRSKLLPFYTNYARLVTFSFGFQKAFHNGLRPEDEVFFTKCLEAAKAVVTVFVDSLCPTGYIRFAPDSYFMFASFAAAFLLKLLRTECSLFITDGLENEIYDVINGLIQTIGSPQIAIDDRHTPKLYSRFLAGLLAKHRYDGAARGRSHQQPPPAQQTHQGSSSAAHQGQQQQQQQQRPSPPNHTSSQGSQDVRGRERPQGMTLDTSSLANAPVYQVEAPYMFGTNAMAVPTESMDFAFDTMRPSGTEDVLAVMKAIDNPAWWSTMMMPGYVFISVVHR</sequence>
<name>A0ACB8RWQ3_9AGAM</name>
<accession>A0ACB8RWQ3</accession>
<reference evidence="1" key="2">
    <citation type="journal article" date="2022" name="New Phytol.">
        <title>Evolutionary transition to the ectomycorrhizal habit in the genomes of a hyperdiverse lineage of mushroom-forming fungi.</title>
        <authorList>
            <person name="Looney B."/>
            <person name="Miyauchi S."/>
            <person name="Morin E."/>
            <person name="Drula E."/>
            <person name="Courty P.E."/>
            <person name="Kohler A."/>
            <person name="Kuo A."/>
            <person name="LaButti K."/>
            <person name="Pangilinan J."/>
            <person name="Lipzen A."/>
            <person name="Riley R."/>
            <person name="Andreopoulos W."/>
            <person name="He G."/>
            <person name="Johnson J."/>
            <person name="Nolan M."/>
            <person name="Tritt A."/>
            <person name="Barry K.W."/>
            <person name="Grigoriev I.V."/>
            <person name="Nagy L.G."/>
            <person name="Hibbett D."/>
            <person name="Henrissat B."/>
            <person name="Matheny P.B."/>
            <person name="Labbe J."/>
            <person name="Martin F.M."/>
        </authorList>
    </citation>
    <scope>NUCLEOTIDE SEQUENCE</scope>
    <source>
        <strain evidence="1">FP105234-sp</strain>
    </source>
</reference>
<gene>
    <name evidence="1" type="ORF">FA95DRAFT_1490742</name>
</gene>
<dbReference type="EMBL" id="MU275886">
    <property type="protein sequence ID" value="KAI0048449.1"/>
    <property type="molecule type" value="Genomic_DNA"/>
</dbReference>
<evidence type="ECO:0000313" key="2">
    <source>
        <dbReference type="Proteomes" id="UP000814033"/>
    </source>
</evidence>
<organism evidence="1 2">
    <name type="scientific">Auriscalpium vulgare</name>
    <dbReference type="NCBI Taxonomy" id="40419"/>
    <lineage>
        <taxon>Eukaryota</taxon>
        <taxon>Fungi</taxon>
        <taxon>Dikarya</taxon>
        <taxon>Basidiomycota</taxon>
        <taxon>Agaricomycotina</taxon>
        <taxon>Agaricomycetes</taxon>
        <taxon>Russulales</taxon>
        <taxon>Auriscalpiaceae</taxon>
        <taxon>Auriscalpium</taxon>
    </lineage>
</organism>